<dbReference type="InterPro" id="IPR054612">
    <property type="entry name" value="Phage_capsid-like_C"/>
</dbReference>
<organism evidence="4 5">
    <name type="scientific">Micromonospora craterilacus</name>
    <dbReference type="NCBI Taxonomy" id="1655439"/>
    <lineage>
        <taxon>Bacteria</taxon>
        <taxon>Bacillati</taxon>
        <taxon>Actinomycetota</taxon>
        <taxon>Actinomycetes</taxon>
        <taxon>Micromonosporales</taxon>
        <taxon>Micromonosporaceae</taxon>
        <taxon>Micromonospora</taxon>
    </lineage>
</organism>
<dbReference type="RefSeq" id="WP_111213960.1">
    <property type="nucleotide sequence ID" value="NZ_POTY01000063.1"/>
</dbReference>
<evidence type="ECO:0000256" key="2">
    <source>
        <dbReference type="SAM" id="MobiDB-lite"/>
    </source>
</evidence>
<reference evidence="4 5" key="1">
    <citation type="submission" date="2018-01" db="EMBL/GenBank/DDBJ databases">
        <title>Draft genome sequence of Jishengella sp. NA12.</title>
        <authorList>
            <person name="Sahin N."/>
            <person name="Ay H."/>
            <person name="Saygin H."/>
        </authorList>
    </citation>
    <scope>NUCLEOTIDE SEQUENCE [LARGE SCALE GENOMIC DNA]</scope>
    <source>
        <strain evidence="4 5">NA12</strain>
    </source>
</reference>
<dbReference type="OrthoDB" id="3837806at2"/>
<evidence type="ECO:0000313" key="5">
    <source>
        <dbReference type="Proteomes" id="UP000248924"/>
    </source>
</evidence>
<evidence type="ECO:0000313" key="4">
    <source>
        <dbReference type="EMBL" id="PZG18974.1"/>
    </source>
</evidence>
<comment type="subcellular location">
    <subcellularLocation>
        <location evidence="1">Virion</location>
    </subcellularLocation>
</comment>
<name>A0A2W2FVV1_9ACTN</name>
<evidence type="ECO:0000259" key="3">
    <source>
        <dbReference type="Pfam" id="PF05065"/>
    </source>
</evidence>
<dbReference type="NCBIfam" id="TIGR01554">
    <property type="entry name" value="major_cap_HK97"/>
    <property type="match status" value="1"/>
</dbReference>
<evidence type="ECO:0000256" key="1">
    <source>
        <dbReference type="ARBA" id="ARBA00004328"/>
    </source>
</evidence>
<feature type="compositionally biased region" description="Basic and acidic residues" evidence="2">
    <location>
        <begin position="53"/>
        <end position="92"/>
    </location>
</feature>
<dbReference type="Gene3D" id="3.30.2320.10">
    <property type="entry name" value="hypothetical protein PF0899 domain"/>
    <property type="match status" value="1"/>
</dbReference>
<gene>
    <name evidence="4" type="ORF">C1I95_12405</name>
</gene>
<dbReference type="SUPFAM" id="SSF56563">
    <property type="entry name" value="Major capsid protein gp5"/>
    <property type="match status" value="1"/>
</dbReference>
<protein>
    <submittedName>
        <fullName evidence="4">Phage major capsid protein</fullName>
    </submittedName>
</protein>
<comment type="caution">
    <text evidence="4">The sequence shown here is derived from an EMBL/GenBank/DDBJ whole genome shotgun (WGS) entry which is preliminary data.</text>
</comment>
<dbReference type="AlphaFoldDB" id="A0A2W2FVV1"/>
<dbReference type="EMBL" id="POTY01000063">
    <property type="protein sequence ID" value="PZG18974.1"/>
    <property type="molecule type" value="Genomic_DNA"/>
</dbReference>
<feature type="domain" description="Phage capsid-like C-terminal" evidence="3">
    <location>
        <begin position="127"/>
        <end position="410"/>
    </location>
</feature>
<keyword evidence="5" id="KW-1185">Reference proteome</keyword>
<dbReference type="Pfam" id="PF05065">
    <property type="entry name" value="Phage_capsid"/>
    <property type="match status" value="1"/>
</dbReference>
<dbReference type="InterPro" id="IPR024455">
    <property type="entry name" value="Phage_capsid"/>
</dbReference>
<proteinExistence type="predicted"/>
<dbReference type="Proteomes" id="UP000248924">
    <property type="component" value="Unassembled WGS sequence"/>
</dbReference>
<accession>A0A2W2FVV1</accession>
<sequence>MDINAKRQERAGLAKQARDILDAAEKDGGRNLTAEEDAKFDRLMGEVDGCDAQIEREEKLRAKERRIDADPDEQPAREERAGGERNGPDRGGDGAMAAFRQFLLGGRASLSPEQERTLVAGSDPEGGFLVAPQAFVSELIKQVDDDVPLRGLATVHQLTEAASLGVPTLDQDADDAEWTSEVRTGSQDDSIRFGKRELVPNPLAKRVKISRKLLRLTANRAENLVRERLAYKFGVSQEKAYMVGDGNKKPLGVFTASPQGISTGRDREIGAGGAIPLTVATADQLIDAKYARKAAYWRNARWLYHRDLIKTIRKLKTTDGFYVWKAGLNDQPDTILEIPFVVSEYAPNTISGNQYVGAIADFRFYHIAEALNLEIQRLVELYAEANQVGFIGRQELDGMPVLEEAFVRLKVPA</sequence>
<feature type="region of interest" description="Disordered" evidence="2">
    <location>
        <begin position="43"/>
        <end position="93"/>
    </location>
</feature>